<evidence type="ECO:0000256" key="1">
    <source>
        <dbReference type="SAM" id="Coils"/>
    </source>
</evidence>
<accession>S8END0</accession>
<comment type="caution">
    <text evidence="4">The sequence shown here is derived from an EMBL/GenBank/DDBJ whole genome shotgun (WGS) entry which is preliminary data.</text>
</comment>
<dbReference type="PANTHER" id="PTHR46248">
    <property type="entry name" value="EXPRESSED PROTEIN"/>
    <property type="match status" value="1"/>
</dbReference>
<dbReference type="EMBL" id="AUSU01000119">
    <property type="protein sequence ID" value="EPS74297.1"/>
    <property type="molecule type" value="Genomic_DNA"/>
</dbReference>
<gene>
    <name evidence="4" type="ORF">M569_00458</name>
</gene>
<dbReference type="InterPro" id="IPR025757">
    <property type="entry name" value="MIP1_Leuzipper"/>
</dbReference>
<evidence type="ECO:0000313" key="5">
    <source>
        <dbReference type="Proteomes" id="UP000015453"/>
    </source>
</evidence>
<evidence type="ECO:0000256" key="2">
    <source>
        <dbReference type="SAM" id="MobiDB-lite"/>
    </source>
</evidence>
<name>S8END0_9LAMI</name>
<feature type="domain" description="Ternary complex factor MIP1 leucine-zipper" evidence="3">
    <location>
        <begin position="6"/>
        <end position="88"/>
    </location>
</feature>
<proteinExistence type="predicted"/>
<keyword evidence="5" id="KW-1185">Reference proteome</keyword>
<evidence type="ECO:0000313" key="4">
    <source>
        <dbReference type="EMBL" id="EPS74297.1"/>
    </source>
</evidence>
<feature type="region of interest" description="Disordered" evidence="2">
    <location>
        <begin position="89"/>
        <end position="127"/>
    </location>
</feature>
<organism evidence="4 5">
    <name type="scientific">Genlisea aurea</name>
    <dbReference type="NCBI Taxonomy" id="192259"/>
    <lineage>
        <taxon>Eukaryota</taxon>
        <taxon>Viridiplantae</taxon>
        <taxon>Streptophyta</taxon>
        <taxon>Embryophyta</taxon>
        <taxon>Tracheophyta</taxon>
        <taxon>Spermatophyta</taxon>
        <taxon>Magnoliopsida</taxon>
        <taxon>eudicotyledons</taxon>
        <taxon>Gunneridae</taxon>
        <taxon>Pentapetalae</taxon>
        <taxon>asterids</taxon>
        <taxon>lamiids</taxon>
        <taxon>Lamiales</taxon>
        <taxon>Lentibulariaceae</taxon>
        <taxon>Genlisea</taxon>
    </lineage>
</organism>
<keyword evidence="1" id="KW-0175">Coiled coil</keyword>
<protein>
    <recommendedName>
        <fullName evidence="3">Ternary complex factor MIP1 leucine-zipper domain-containing protein</fullName>
    </recommendedName>
</protein>
<dbReference type="Proteomes" id="UP000015453">
    <property type="component" value="Unassembled WGS sequence"/>
</dbReference>
<feature type="coiled-coil region" evidence="1">
    <location>
        <begin position="57"/>
        <end position="84"/>
    </location>
</feature>
<sequence>MELPAEAKLRLQEEVERLREELSGEIEVKKVLQCAGRGGGGGQVESALSPPLLPFKVQMLLAEIAVVEDEIERLETKIYEMKLDVYRQKQENRERRQRQRKFNPNRIRNKDSEILSTPLGDFPRKIR</sequence>
<dbReference type="AlphaFoldDB" id="S8END0"/>
<dbReference type="Pfam" id="PF14389">
    <property type="entry name" value="Lzipper-MIP1"/>
    <property type="match status" value="1"/>
</dbReference>
<reference evidence="4 5" key="1">
    <citation type="journal article" date="2013" name="BMC Genomics">
        <title>The miniature genome of a carnivorous plant Genlisea aurea contains a low number of genes and short non-coding sequences.</title>
        <authorList>
            <person name="Leushkin E.V."/>
            <person name="Sutormin R.A."/>
            <person name="Nabieva E.R."/>
            <person name="Penin A.A."/>
            <person name="Kondrashov A.S."/>
            <person name="Logacheva M.D."/>
        </authorList>
    </citation>
    <scope>NUCLEOTIDE SEQUENCE [LARGE SCALE GENOMIC DNA]</scope>
</reference>
<dbReference type="PANTHER" id="PTHR46248:SF4">
    <property type="entry name" value="OS01G0147800 PROTEIN"/>
    <property type="match status" value="1"/>
</dbReference>
<evidence type="ECO:0000259" key="3">
    <source>
        <dbReference type="Pfam" id="PF14389"/>
    </source>
</evidence>